<dbReference type="SUPFAM" id="SSF52540">
    <property type="entry name" value="P-loop containing nucleoside triphosphate hydrolases"/>
    <property type="match status" value="1"/>
</dbReference>
<gene>
    <name evidence="1" type="ORF">BT63DRAFT_448708</name>
</gene>
<evidence type="ECO:0000313" key="1">
    <source>
        <dbReference type="EMBL" id="KAF2663666.1"/>
    </source>
</evidence>
<dbReference type="GO" id="GO:0016787">
    <property type="term" value="F:hydrolase activity"/>
    <property type="evidence" value="ECO:0007669"/>
    <property type="project" value="UniProtKB-KW"/>
</dbReference>
<dbReference type="PANTHER" id="PTHR43394:SF1">
    <property type="entry name" value="ATP-BINDING CASSETTE SUB-FAMILY B MEMBER 10, MITOCHONDRIAL"/>
    <property type="match status" value="1"/>
</dbReference>
<dbReference type="PANTHER" id="PTHR43394">
    <property type="entry name" value="ATP-DEPENDENT PERMEASE MDL1, MITOCHONDRIAL"/>
    <property type="match status" value="1"/>
</dbReference>
<dbReference type="AlphaFoldDB" id="A0A6A6TW17"/>
<dbReference type="Proteomes" id="UP000799302">
    <property type="component" value="Unassembled WGS sequence"/>
</dbReference>
<name>A0A6A6TW17_9PEZI</name>
<keyword evidence="2" id="KW-1185">Reference proteome</keyword>
<dbReference type="InterPro" id="IPR039421">
    <property type="entry name" value="Type_1_exporter"/>
</dbReference>
<reference evidence="1" key="1">
    <citation type="journal article" date="2020" name="Stud. Mycol.">
        <title>101 Dothideomycetes genomes: a test case for predicting lifestyles and emergence of pathogens.</title>
        <authorList>
            <person name="Haridas S."/>
            <person name="Albert R."/>
            <person name="Binder M."/>
            <person name="Bloem J."/>
            <person name="Labutti K."/>
            <person name="Salamov A."/>
            <person name="Andreopoulos B."/>
            <person name="Baker S."/>
            <person name="Barry K."/>
            <person name="Bills G."/>
            <person name="Bluhm B."/>
            <person name="Cannon C."/>
            <person name="Castanera R."/>
            <person name="Culley D."/>
            <person name="Daum C."/>
            <person name="Ezra D."/>
            <person name="Gonzalez J."/>
            <person name="Henrissat B."/>
            <person name="Kuo A."/>
            <person name="Liang C."/>
            <person name="Lipzen A."/>
            <person name="Lutzoni F."/>
            <person name="Magnuson J."/>
            <person name="Mondo S."/>
            <person name="Nolan M."/>
            <person name="Ohm R."/>
            <person name="Pangilinan J."/>
            <person name="Park H.-J."/>
            <person name="Ramirez L."/>
            <person name="Alfaro M."/>
            <person name="Sun H."/>
            <person name="Tritt A."/>
            <person name="Yoshinaga Y."/>
            <person name="Zwiers L.-H."/>
            <person name="Turgeon B."/>
            <person name="Goodwin S."/>
            <person name="Spatafora J."/>
            <person name="Crous P."/>
            <person name="Grigoriev I."/>
        </authorList>
    </citation>
    <scope>NUCLEOTIDE SEQUENCE</scope>
    <source>
        <strain evidence="1">CBS 115976</strain>
    </source>
</reference>
<keyword evidence="1" id="KW-0378">Hydrolase</keyword>
<protein>
    <submittedName>
        <fullName evidence="1">P-loop containing nucleoside triphosphate hydrolase protein</fullName>
    </submittedName>
</protein>
<dbReference type="GO" id="GO:0015421">
    <property type="term" value="F:ABC-type oligopeptide transporter activity"/>
    <property type="evidence" value="ECO:0007669"/>
    <property type="project" value="TreeGrafter"/>
</dbReference>
<dbReference type="InterPro" id="IPR027417">
    <property type="entry name" value="P-loop_NTPase"/>
</dbReference>
<evidence type="ECO:0000313" key="2">
    <source>
        <dbReference type="Proteomes" id="UP000799302"/>
    </source>
</evidence>
<dbReference type="EMBL" id="MU004244">
    <property type="protein sequence ID" value="KAF2663666.1"/>
    <property type="molecule type" value="Genomic_DNA"/>
</dbReference>
<organism evidence="1 2">
    <name type="scientific">Microthyrium microscopicum</name>
    <dbReference type="NCBI Taxonomy" id="703497"/>
    <lineage>
        <taxon>Eukaryota</taxon>
        <taxon>Fungi</taxon>
        <taxon>Dikarya</taxon>
        <taxon>Ascomycota</taxon>
        <taxon>Pezizomycotina</taxon>
        <taxon>Dothideomycetes</taxon>
        <taxon>Dothideomycetes incertae sedis</taxon>
        <taxon>Microthyriales</taxon>
        <taxon>Microthyriaceae</taxon>
        <taxon>Microthyrium</taxon>
    </lineage>
</organism>
<dbReference type="OrthoDB" id="6500128at2759"/>
<proteinExistence type="predicted"/>
<dbReference type="Gene3D" id="3.40.50.300">
    <property type="entry name" value="P-loop containing nucleotide triphosphate hydrolases"/>
    <property type="match status" value="1"/>
</dbReference>
<sequence>MDLVTERGGLSAKVELAKLSIGEQQLLVLARSILRNRASAWKCILILDEATSSIDNAMQVKIQGIVEKEFRENTVITVAHKLDLVRKCDTVIVLEDGRVAHCGAPSDVLQEEH</sequence>
<accession>A0A6A6TW17</accession>